<evidence type="ECO:0008006" key="6">
    <source>
        <dbReference type="Google" id="ProtNLM"/>
    </source>
</evidence>
<dbReference type="PROSITE" id="PS50011">
    <property type="entry name" value="PROTEIN_KINASE_DOM"/>
    <property type="match status" value="1"/>
</dbReference>
<dbReference type="InterPro" id="IPR050167">
    <property type="entry name" value="Ser_Thr_protein_kinase"/>
</dbReference>
<accession>A0ABR2ZA86</accession>
<dbReference type="Pfam" id="PF00790">
    <property type="entry name" value="VHS"/>
    <property type="match status" value="1"/>
</dbReference>
<evidence type="ECO:0000256" key="1">
    <source>
        <dbReference type="SAM" id="MobiDB-lite"/>
    </source>
</evidence>
<name>A0ABR2ZA86_9AGAR</name>
<evidence type="ECO:0000313" key="4">
    <source>
        <dbReference type="EMBL" id="KAL0058190.1"/>
    </source>
</evidence>
<dbReference type="Proteomes" id="UP001437256">
    <property type="component" value="Unassembled WGS sequence"/>
</dbReference>
<dbReference type="InterPro" id="IPR002014">
    <property type="entry name" value="VHS_dom"/>
</dbReference>
<gene>
    <name evidence="4" type="ORF">AAF712_015140</name>
</gene>
<dbReference type="CDD" id="cd16980">
    <property type="entry name" value="VHS_Lsb5"/>
    <property type="match status" value="1"/>
</dbReference>
<feature type="compositionally biased region" description="Pro residues" evidence="1">
    <location>
        <begin position="233"/>
        <end position="242"/>
    </location>
</feature>
<organism evidence="4 5">
    <name type="scientific">Marasmius tenuissimus</name>
    <dbReference type="NCBI Taxonomy" id="585030"/>
    <lineage>
        <taxon>Eukaryota</taxon>
        <taxon>Fungi</taxon>
        <taxon>Dikarya</taxon>
        <taxon>Basidiomycota</taxon>
        <taxon>Agaricomycotina</taxon>
        <taxon>Agaricomycetes</taxon>
        <taxon>Agaricomycetidae</taxon>
        <taxon>Agaricales</taxon>
        <taxon>Marasmiineae</taxon>
        <taxon>Marasmiaceae</taxon>
        <taxon>Marasmius</taxon>
    </lineage>
</organism>
<dbReference type="Gene3D" id="1.10.510.10">
    <property type="entry name" value="Transferase(Phosphotransferase) domain 1"/>
    <property type="match status" value="1"/>
</dbReference>
<feature type="compositionally biased region" description="Polar residues" evidence="1">
    <location>
        <begin position="251"/>
        <end position="261"/>
    </location>
</feature>
<dbReference type="InterPro" id="IPR008942">
    <property type="entry name" value="ENTH_VHS"/>
</dbReference>
<dbReference type="PROSITE" id="PS50179">
    <property type="entry name" value="VHS"/>
    <property type="match status" value="1"/>
</dbReference>
<proteinExistence type="predicted"/>
<evidence type="ECO:0000259" key="3">
    <source>
        <dbReference type="PROSITE" id="PS50179"/>
    </source>
</evidence>
<feature type="compositionally biased region" description="Polar residues" evidence="1">
    <location>
        <begin position="192"/>
        <end position="224"/>
    </location>
</feature>
<dbReference type="Gene3D" id="1.25.40.90">
    <property type="match status" value="1"/>
</dbReference>
<dbReference type="SMART" id="SM00220">
    <property type="entry name" value="S_TKc"/>
    <property type="match status" value="1"/>
</dbReference>
<dbReference type="InterPro" id="IPR011009">
    <property type="entry name" value="Kinase-like_dom_sf"/>
</dbReference>
<dbReference type="InterPro" id="IPR000719">
    <property type="entry name" value="Prot_kinase_dom"/>
</dbReference>
<feature type="region of interest" description="Disordered" evidence="1">
    <location>
        <begin position="303"/>
        <end position="326"/>
    </location>
</feature>
<dbReference type="SMART" id="SM00288">
    <property type="entry name" value="VHS"/>
    <property type="match status" value="1"/>
</dbReference>
<protein>
    <recommendedName>
        <fullName evidence="6">Protein kinase domain-containing protein</fullName>
    </recommendedName>
</protein>
<feature type="domain" description="VHS" evidence="3">
    <location>
        <begin position="360"/>
        <end position="458"/>
    </location>
</feature>
<dbReference type="PROSITE" id="PS00108">
    <property type="entry name" value="PROTEIN_KINASE_ST"/>
    <property type="match status" value="1"/>
</dbReference>
<dbReference type="Pfam" id="PF07714">
    <property type="entry name" value="PK_Tyr_Ser-Thr"/>
    <property type="match status" value="1"/>
</dbReference>
<reference evidence="4 5" key="1">
    <citation type="submission" date="2024-05" db="EMBL/GenBank/DDBJ databases">
        <title>A draft genome resource for the thread blight pathogen Marasmius tenuissimus strain MS-2.</title>
        <authorList>
            <person name="Yulfo-Soto G.E."/>
            <person name="Baruah I.K."/>
            <person name="Amoako-Attah I."/>
            <person name="Bukari Y."/>
            <person name="Meinhardt L.W."/>
            <person name="Bailey B.A."/>
            <person name="Cohen S.P."/>
        </authorList>
    </citation>
    <scope>NUCLEOTIDE SEQUENCE [LARGE SCALE GENOMIC DNA]</scope>
    <source>
        <strain evidence="4 5">MS-2</strain>
    </source>
</reference>
<feature type="compositionally biased region" description="Low complexity" evidence="1">
    <location>
        <begin position="303"/>
        <end position="316"/>
    </location>
</feature>
<dbReference type="SUPFAM" id="SSF48464">
    <property type="entry name" value="ENTH/VHS domain"/>
    <property type="match status" value="1"/>
</dbReference>
<comment type="caution">
    <text evidence="4">The sequence shown here is derived from an EMBL/GenBank/DDBJ whole genome shotgun (WGS) entry which is preliminary data.</text>
</comment>
<dbReference type="EMBL" id="JBBXMP010000352">
    <property type="protein sequence ID" value="KAL0058190.1"/>
    <property type="molecule type" value="Genomic_DNA"/>
</dbReference>
<feature type="domain" description="Protein kinase" evidence="2">
    <location>
        <begin position="1"/>
        <end position="166"/>
    </location>
</feature>
<feature type="region of interest" description="Disordered" evidence="1">
    <location>
        <begin position="191"/>
        <end position="282"/>
    </location>
</feature>
<dbReference type="PANTHER" id="PTHR23257">
    <property type="entry name" value="SERINE-THREONINE PROTEIN KINASE"/>
    <property type="match status" value="1"/>
</dbReference>
<dbReference type="SUPFAM" id="SSF56112">
    <property type="entry name" value="Protein kinase-like (PK-like)"/>
    <property type="match status" value="1"/>
</dbReference>
<dbReference type="InterPro" id="IPR008271">
    <property type="entry name" value="Ser/Thr_kinase_AS"/>
</dbReference>
<dbReference type="InterPro" id="IPR001245">
    <property type="entry name" value="Ser-Thr/Tyr_kinase_cat_dom"/>
</dbReference>
<feature type="compositionally biased region" description="Polar residues" evidence="1">
    <location>
        <begin position="270"/>
        <end position="282"/>
    </location>
</feature>
<sequence>MLVYDVTSGLAYLHRKKIVHGDLKGVNILITDSLRACIADFGLSHVADTQGLRITTSTMRPAGTTRWLAPELLLDGGGPSKESDVYSYACVCYEIFTGLHPFPEFANEMAVAFNVAQGKRPSRPEGAPELSDAMWALMSACWDATPSSRPTASHVLKNVEEMDQMVDTSPASDWSGSLFTQVWENVEYRATSPVSPNGSQLGANRSFSDSLEATPSPRTHQRATSEPALDSSPPSPVSPSAPPSGIKPQADSDSVSLTDSIPKSDVGSDVETSGQTSPRSAYKQASMSVSTFSLQSLLSQFKSSSSSASATNSPKPGASERKRNGWFTKLVGQARTMGEERLSKSPSSGGTPGEVLRLIGYLTNLGGEDWTTALDICERASNSRAVAKEAATAIRRELKYGTPRSQLLAAKLWAIMLRDAGEFFMTESTSRRFLDVVRNLLENKSTNPVVFVRILDVLGYAAHISSGDDAPYRRLWRRVKPFYETAKEGKPLDDDDPIFEMKGLHETRSPYNPKAGSPFGQTNVDHPPLLRRLLHKPM</sequence>
<evidence type="ECO:0000259" key="2">
    <source>
        <dbReference type="PROSITE" id="PS50011"/>
    </source>
</evidence>
<evidence type="ECO:0000313" key="5">
    <source>
        <dbReference type="Proteomes" id="UP001437256"/>
    </source>
</evidence>
<keyword evidence="5" id="KW-1185">Reference proteome</keyword>